<comment type="caution">
    <text evidence="2">The sequence shown here is derived from an EMBL/GenBank/DDBJ whole genome shotgun (WGS) entry which is preliminary data.</text>
</comment>
<dbReference type="GO" id="GO:0005524">
    <property type="term" value="F:ATP binding"/>
    <property type="evidence" value="ECO:0007669"/>
    <property type="project" value="UniProtKB-KW"/>
</dbReference>
<evidence type="ECO:0000313" key="2">
    <source>
        <dbReference type="EMBL" id="REG54061.1"/>
    </source>
</evidence>
<dbReference type="InterPro" id="IPR027417">
    <property type="entry name" value="P-loop_NTPase"/>
</dbReference>
<dbReference type="PANTHER" id="PTHR43581">
    <property type="entry name" value="ATP/GTP PHOSPHATASE"/>
    <property type="match status" value="1"/>
</dbReference>
<name>A0AAQ0KMF5_PARVE</name>
<organism evidence="2 3">
    <name type="scientific">Paracoccus versutus</name>
    <name type="common">Thiobacillus versutus</name>
    <dbReference type="NCBI Taxonomy" id="34007"/>
    <lineage>
        <taxon>Bacteria</taxon>
        <taxon>Pseudomonadati</taxon>
        <taxon>Pseudomonadota</taxon>
        <taxon>Alphaproteobacteria</taxon>
        <taxon>Rhodobacterales</taxon>
        <taxon>Paracoccaceae</taxon>
        <taxon>Paracoccus</taxon>
    </lineage>
</organism>
<dbReference type="GO" id="GO:0016887">
    <property type="term" value="F:ATP hydrolysis activity"/>
    <property type="evidence" value="ECO:0007669"/>
    <property type="project" value="InterPro"/>
</dbReference>
<feature type="domain" description="AAA+ ATPase" evidence="1">
    <location>
        <begin position="23"/>
        <end position="331"/>
    </location>
</feature>
<reference evidence="2 3" key="1">
    <citation type="submission" date="2018-08" db="EMBL/GenBank/DDBJ databases">
        <title>Genomic Encyclopedia of Archaeal and Bacterial Type Strains, Phase II (KMG-II): from individual species to whole genera.</title>
        <authorList>
            <person name="Goeker M."/>
        </authorList>
    </citation>
    <scope>NUCLEOTIDE SEQUENCE [LARGE SCALE GENOMIC DNA]</scope>
    <source>
        <strain evidence="2 3">DSM 582</strain>
    </source>
</reference>
<sequence>MRIRELTIQSYRAFGEQQTFLFSPSFTAIAGINGRGKTSLLDGLALLASRILPHISPARSGYRTLGPLDLHDGHGPLSLSMKINCGDIPIEFGVSLDEDSKSPRVTKLPPAVKKAARNIYGDPTRADDAAPLVVFFTTDRAGYRLPKKLPTAVPRGQAAAYAGALFNRTVNFRDFMARYHSAIVIEDEETRRNPNYIGDRAVGAISEALTTFLGGFRNLRVEQTPLRLLIDKDNQSFDISQLSDGERSFLALICDLGRRLALANPELTNPLHGAGVVLIDEIELHLHPRWQREVRDKLLATFPNVQFVATTHSPFVIQSMKPGELINLDPDEFAEYSDKSIEDISENVMGVDLPQKSKRYRDMMKAAEEYFTLVRQPSPDRTLLALAESRLNELSVPFSDDPAFQALLKLERKTKGREGGDASS</sequence>
<dbReference type="AlphaFoldDB" id="A0AAQ0KMF5"/>
<dbReference type="Gene3D" id="3.40.50.300">
    <property type="entry name" value="P-loop containing nucleotide triphosphate hydrolases"/>
    <property type="match status" value="2"/>
</dbReference>
<proteinExistence type="predicted"/>
<dbReference type="InterPro" id="IPR051396">
    <property type="entry name" value="Bact_Antivir_Def_Nuclease"/>
</dbReference>
<protein>
    <submittedName>
        <fullName evidence="2">ATP-binding protein involved in virulence</fullName>
    </submittedName>
</protein>
<dbReference type="EMBL" id="QUMX01000005">
    <property type="protein sequence ID" value="REG54061.1"/>
    <property type="molecule type" value="Genomic_DNA"/>
</dbReference>
<gene>
    <name evidence="2" type="ORF">ATH84_100528</name>
</gene>
<keyword evidence="2" id="KW-0547">Nucleotide-binding</keyword>
<keyword evidence="2" id="KW-0067">ATP-binding</keyword>
<keyword evidence="3" id="KW-1185">Reference proteome</keyword>
<dbReference type="SUPFAM" id="SSF52540">
    <property type="entry name" value="P-loop containing nucleoside triphosphate hydrolases"/>
    <property type="match status" value="1"/>
</dbReference>
<evidence type="ECO:0000313" key="3">
    <source>
        <dbReference type="Proteomes" id="UP000256794"/>
    </source>
</evidence>
<dbReference type="InterPro" id="IPR003593">
    <property type="entry name" value="AAA+_ATPase"/>
</dbReference>
<dbReference type="RefSeq" id="WP_036751210.1">
    <property type="nucleotide sequence ID" value="NZ_CP035284.1"/>
</dbReference>
<dbReference type="InterPro" id="IPR003959">
    <property type="entry name" value="ATPase_AAA_core"/>
</dbReference>
<dbReference type="Pfam" id="PF13304">
    <property type="entry name" value="AAA_21"/>
    <property type="match status" value="1"/>
</dbReference>
<evidence type="ECO:0000259" key="1">
    <source>
        <dbReference type="SMART" id="SM00382"/>
    </source>
</evidence>
<accession>A0AAQ0KMF5</accession>
<dbReference type="Proteomes" id="UP000256794">
    <property type="component" value="Unassembled WGS sequence"/>
</dbReference>
<dbReference type="SMART" id="SM00382">
    <property type="entry name" value="AAA"/>
    <property type="match status" value="1"/>
</dbReference>
<dbReference type="PANTHER" id="PTHR43581:SF4">
    <property type="entry name" value="ATP_GTP PHOSPHATASE"/>
    <property type="match status" value="1"/>
</dbReference>